<dbReference type="InterPro" id="IPR020846">
    <property type="entry name" value="MFS_dom"/>
</dbReference>
<dbReference type="PROSITE" id="PS50850">
    <property type="entry name" value="MFS"/>
    <property type="match status" value="1"/>
</dbReference>
<dbReference type="AlphaFoldDB" id="A0A7W6FND1"/>
<feature type="transmembrane region" description="Helical" evidence="6">
    <location>
        <begin position="143"/>
        <end position="167"/>
    </location>
</feature>
<dbReference type="PANTHER" id="PTHR23501">
    <property type="entry name" value="MAJOR FACILITATOR SUPERFAMILY"/>
    <property type="match status" value="1"/>
</dbReference>
<dbReference type="PANTHER" id="PTHR23501:SF191">
    <property type="entry name" value="VACUOLAR BASIC AMINO ACID TRANSPORTER 4"/>
    <property type="match status" value="1"/>
</dbReference>
<evidence type="ECO:0000256" key="5">
    <source>
        <dbReference type="ARBA" id="ARBA00023136"/>
    </source>
</evidence>
<comment type="caution">
    <text evidence="8">The sequence shown here is derived from an EMBL/GenBank/DDBJ whole genome shotgun (WGS) entry which is preliminary data.</text>
</comment>
<dbReference type="SUPFAM" id="SSF103473">
    <property type="entry name" value="MFS general substrate transporter"/>
    <property type="match status" value="1"/>
</dbReference>
<keyword evidence="4 6" id="KW-1133">Transmembrane helix</keyword>
<comment type="subcellular location">
    <subcellularLocation>
        <location evidence="1">Endomembrane system</location>
        <topology evidence="1">Multi-pass membrane protein</topology>
    </subcellularLocation>
</comment>
<sequence>MHDRQGPVAAAGHRAGGPSVLLLGLLAALNAFGIDSYVAALPTMQRELHAGAVAVQSTVAAYLAGLASGQLLWGWASDRFGRKRPLLLALAVLCLSSLGCGMAGNIGALVLFRFVQAIGSAGAATIAYALVADHWAATERARIFSRLSQLIGATAITAPLLGAGILALASWRAIFVLFSLVAAAMAVWVACGLRQEGRADATGRCGTAGGFRSLLVEDGFRASLLVAGLSNGAMLAVLTASSFVLVGQFGWTSGGYAGFYAISSFLFILCAQWNVVLLRKLTPRAILWRVSWIIALLAALLLAGILSGLSGAPGYVAIAGAYLALLGLVLGNVASIAMEGVPPALAGRAASLLGISQFLAGSLLVPLATALEPVALSVALVFLGCAAGVLPCAARLRGLGE</sequence>
<feature type="transmembrane region" description="Helical" evidence="6">
    <location>
        <begin position="257"/>
        <end position="278"/>
    </location>
</feature>
<accession>A0A7W6FND1</accession>
<gene>
    <name evidence="8" type="ORF">GGR43_000096</name>
</gene>
<keyword evidence="2" id="KW-0813">Transport</keyword>
<feature type="transmembrane region" description="Helical" evidence="6">
    <location>
        <begin position="85"/>
        <end position="104"/>
    </location>
</feature>
<feature type="transmembrane region" description="Helical" evidence="6">
    <location>
        <begin position="374"/>
        <end position="394"/>
    </location>
</feature>
<feature type="transmembrane region" description="Helical" evidence="6">
    <location>
        <begin position="173"/>
        <end position="193"/>
    </location>
</feature>
<dbReference type="GO" id="GO:0012505">
    <property type="term" value="C:endomembrane system"/>
    <property type="evidence" value="ECO:0007669"/>
    <property type="project" value="UniProtKB-SubCell"/>
</dbReference>
<dbReference type="Pfam" id="PF07690">
    <property type="entry name" value="MFS_1"/>
    <property type="match status" value="1"/>
</dbReference>
<dbReference type="InterPro" id="IPR011701">
    <property type="entry name" value="MFS"/>
</dbReference>
<reference evidence="8 9" key="1">
    <citation type="submission" date="2020-08" db="EMBL/GenBank/DDBJ databases">
        <title>Genomic Encyclopedia of Type Strains, Phase IV (KMG-IV): sequencing the most valuable type-strain genomes for metagenomic binning, comparative biology and taxonomic classification.</title>
        <authorList>
            <person name="Goeker M."/>
        </authorList>
    </citation>
    <scope>NUCLEOTIDE SEQUENCE [LARGE SCALE GENOMIC DNA]</scope>
    <source>
        <strain evidence="8 9">DSM 26189</strain>
    </source>
</reference>
<name>A0A7W6FND1_9SPHN</name>
<dbReference type="Proteomes" id="UP000571950">
    <property type="component" value="Unassembled WGS sequence"/>
</dbReference>
<proteinExistence type="predicted"/>
<feature type="transmembrane region" description="Helical" evidence="6">
    <location>
        <begin position="110"/>
        <end position="131"/>
    </location>
</feature>
<dbReference type="GO" id="GO:0022857">
    <property type="term" value="F:transmembrane transporter activity"/>
    <property type="evidence" value="ECO:0007669"/>
    <property type="project" value="InterPro"/>
</dbReference>
<keyword evidence="5 6" id="KW-0472">Membrane</keyword>
<feature type="transmembrane region" description="Helical" evidence="6">
    <location>
        <begin position="20"/>
        <end position="40"/>
    </location>
</feature>
<evidence type="ECO:0000256" key="3">
    <source>
        <dbReference type="ARBA" id="ARBA00022692"/>
    </source>
</evidence>
<feature type="transmembrane region" description="Helical" evidence="6">
    <location>
        <begin position="349"/>
        <end position="368"/>
    </location>
</feature>
<feature type="transmembrane region" description="Helical" evidence="6">
    <location>
        <begin position="52"/>
        <end position="73"/>
    </location>
</feature>
<dbReference type="Gene3D" id="1.20.1720.10">
    <property type="entry name" value="Multidrug resistance protein D"/>
    <property type="match status" value="1"/>
</dbReference>
<dbReference type="EMBL" id="JACIDT010000001">
    <property type="protein sequence ID" value="MBB3924402.1"/>
    <property type="molecule type" value="Genomic_DNA"/>
</dbReference>
<evidence type="ECO:0000256" key="4">
    <source>
        <dbReference type="ARBA" id="ARBA00022989"/>
    </source>
</evidence>
<evidence type="ECO:0000259" key="7">
    <source>
        <dbReference type="PROSITE" id="PS50850"/>
    </source>
</evidence>
<keyword evidence="9" id="KW-1185">Reference proteome</keyword>
<dbReference type="RefSeq" id="WP_188069986.1">
    <property type="nucleotide sequence ID" value="NZ_BSPS01000032.1"/>
</dbReference>
<evidence type="ECO:0000256" key="6">
    <source>
        <dbReference type="SAM" id="Phobius"/>
    </source>
</evidence>
<dbReference type="InterPro" id="IPR036259">
    <property type="entry name" value="MFS_trans_sf"/>
</dbReference>
<evidence type="ECO:0000313" key="8">
    <source>
        <dbReference type="EMBL" id="MBB3924402.1"/>
    </source>
</evidence>
<keyword evidence="3 6" id="KW-0812">Transmembrane</keyword>
<organism evidence="8 9">
    <name type="scientific">Sphingobium jiangsuense</name>
    <dbReference type="NCBI Taxonomy" id="870476"/>
    <lineage>
        <taxon>Bacteria</taxon>
        <taxon>Pseudomonadati</taxon>
        <taxon>Pseudomonadota</taxon>
        <taxon>Alphaproteobacteria</taxon>
        <taxon>Sphingomonadales</taxon>
        <taxon>Sphingomonadaceae</taxon>
        <taxon>Sphingobium</taxon>
    </lineage>
</organism>
<feature type="domain" description="Major facilitator superfamily (MFS) profile" evidence="7">
    <location>
        <begin position="19"/>
        <end position="401"/>
    </location>
</feature>
<feature type="transmembrane region" description="Helical" evidence="6">
    <location>
        <begin position="222"/>
        <end position="245"/>
    </location>
</feature>
<evidence type="ECO:0000256" key="1">
    <source>
        <dbReference type="ARBA" id="ARBA00004127"/>
    </source>
</evidence>
<evidence type="ECO:0000313" key="9">
    <source>
        <dbReference type="Proteomes" id="UP000571950"/>
    </source>
</evidence>
<protein>
    <submittedName>
        <fullName evidence="8">DHA1 family bicyclomycin/chloramphenicol resistance-like MFS transporter</fullName>
    </submittedName>
</protein>
<dbReference type="GO" id="GO:0005886">
    <property type="term" value="C:plasma membrane"/>
    <property type="evidence" value="ECO:0007669"/>
    <property type="project" value="TreeGrafter"/>
</dbReference>
<feature type="transmembrane region" description="Helical" evidence="6">
    <location>
        <begin position="290"/>
        <end position="309"/>
    </location>
</feature>
<evidence type="ECO:0000256" key="2">
    <source>
        <dbReference type="ARBA" id="ARBA00022448"/>
    </source>
</evidence>
<feature type="transmembrane region" description="Helical" evidence="6">
    <location>
        <begin position="315"/>
        <end position="337"/>
    </location>
</feature>